<feature type="domain" description="Bacterial toxin 44" evidence="2">
    <location>
        <begin position="234"/>
        <end position="352"/>
    </location>
</feature>
<accession>A0A193SJ07</accession>
<evidence type="ECO:0000313" key="3">
    <source>
        <dbReference type="EMBL" id="SOS15416.1"/>
    </source>
</evidence>
<name>A0A193SJ07_9PSED</name>
<evidence type="ECO:0000256" key="1">
    <source>
        <dbReference type="SAM" id="MobiDB-lite"/>
    </source>
</evidence>
<evidence type="ECO:0000313" key="4">
    <source>
        <dbReference type="Proteomes" id="UP000239025"/>
    </source>
</evidence>
<gene>
    <name evidence="3" type="ORF">PL963_00677</name>
</gene>
<reference evidence="4" key="1">
    <citation type="submission" date="2017-11" db="EMBL/GenBank/DDBJ databases">
        <authorList>
            <person name="Blom J."/>
        </authorList>
    </citation>
    <scope>NUCLEOTIDE SEQUENCE [LARGE SCALE GENOMIC DNA]</scope>
</reference>
<evidence type="ECO:0000259" key="2">
    <source>
        <dbReference type="Pfam" id="PF15607"/>
    </source>
</evidence>
<organism evidence="3 4">
    <name type="scientific">Pseudomonas cerasi</name>
    <dbReference type="NCBI Taxonomy" id="1583341"/>
    <lineage>
        <taxon>Bacteria</taxon>
        <taxon>Pseudomonadati</taxon>
        <taxon>Pseudomonadota</taxon>
        <taxon>Gammaproteobacteria</taxon>
        <taxon>Pseudomonadales</taxon>
        <taxon>Pseudomonadaceae</taxon>
        <taxon>Pseudomonas</taxon>
    </lineage>
</organism>
<dbReference type="AlphaFoldDB" id="A0A193SJ07"/>
<dbReference type="InterPro" id="IPR008727">
    <property type="entry name" value="PAAR_motif"/>
</dbReference>
<protein>
    <recommendedName>
        <fullName evidence="2">Bacterial toxin 44 domain-containing protein</fullName>
    </recommendedName>
</protein>
<dbReference type="EMBL" id="LT963395">
    <property type="protein sequence ID" value="SOS15416.1"/>
    <property type="molecule type" value="Genomic_DNA"/>
</dbReference>
<dbReference type="Proteomes" id="UP000239025">
    <property type="component" value="Chromosome 1"/>
</dbReference>
<dbReference type="InterPro" id="IPR028946">
    <property type="entry name" value="Ntox44"/>
</dbReference>
<feature type="region of interest" description="Disordered" evidence="1">
    <location>
        <begin position="1"/>
        <end position="20"/>
    </location>
</feature>
<sequence length="387" mass="41523">MISSARLGDKHTCPLPGHGTTSIASASDDVNINAMGAARVGDTCGCGAVITTGFPSILVNGRPMAHLGSPTSHGGTIITGSGNVGGGFVMGDAGGATLFNFMALGAFRPDGSVDDEKMATLLADPKLTEKALAANALVGPEAAGEKSDAEPESKAEPVVCKHPDRMEELATYIAGEMNANINSPEVRQMRDLNSFDAAAKMKEYEALPFYLRLGPGPDFYSMAAGMQAKAFAIWAERVGQNRPWDHKQKIRAAFGGIWHKQGKYDYFYDIWSNIHYGYVGRVAGFSESVLADGAGAEQIVSDSWGKVSDITKPLERRKHRGPHRAEDVDGLRAWGYAPDRISISIGIKLFNQHPMGRITAKMVMDEVLAVTPQEWGVGVIEHKCKEN</sequence>
<dbReference type="Pfam" id="PF05488">
    <property type="entry name" value="PAAR_motif"/>
    <property type="match status" value="1"/>
</dbReference>
<dbReference type="CDD" id="cd14743">
    <property type="entry name" value="PAAR_CT_1"/>
    <property type="match status" value="1"/>
</dbReference>
<dbReference type="RefSeq" id="WP_065348968.1">
    <property type="nucleotide sequence ID" value="NZ_LT222319.1"/>
</dbReference>
<keyword evidence="4" id="KW-1185">Reference proteome</keyword>
<dbReference type="Pfam" id="PF15607">
    <property type="entry name" value="Ntox44"/>
    <property type="match status" value="1"/>
</dbReference>
<proteinExistence type="predicted"/>
<dbReference type="Gene3D" id="2.60.200.60">
    <property type="match status" value="2"/>
</dbReference>